<proteinExistence type="predicted"/>
<evidence type="ECO:0000313" key="3">
    <source>
        <dbReference type="Proteomes" id="UP000189545"/>
    </source>
</evidence>
<keyword evidence="3" id="KW-1185">Reference proteome</keyword>
<accession>A0A1S6HQ74</accession>
<evidence type="ECO:0000313" key="2">
    <source>
        <dbReference type="EMBL" id="AQS37648.1"/>
    </source>
</evidence>
<dbReference type="KEGG" id="spsw:Sps_02494"/>
<keyword evidence="1" id="KW-1133">Transmembrane helix</keyword>
<organism evidence="2 3">
    <name type="scientific">Shewanella psychrophila</name>
    <dbReference type="NCBI Taxonomy" id="225848"/>
    <lineage>
        <taxon>Bacteria</taxon>
        <taxon>Pseudomonadati</taxon>
        <taxon>Pseudomonadota</taxon>
        <taxon>Gammaproteobacteria</taxon>
        <taxon>Alteromonadales</taxon>
        <taxon>Shewanellaceae</taxon>
        <taxon>Shewanella</taxon>
    </lineage>
</organism>
<dbReference type="STRING" id="225848.Sps_02494"/>
<protein>
    <submittedName>
        <fullName evidence="2">Uncharacterized protein</fullName>
    </submittedName>
</protein>
<keyword evidence="1" id="KW-0812">Transmembrane</keyword>
<gene>
    <name evidence="2" type="ORF">Sps_02494</name>
</gene>
<dbReference type="Proteomes" id="UP000189545">
    <property type="component" value="Chromosome"/>
</dbReference>
<keyword evidence="1" id="KW-0472">Membrane</keyword>
<sequence length="334" mass="37459">MWLIEFVDGHLHGVTLPIEPKLVITGASESDKPDTLCIPETVPANTHWELSNDGTDIVIKGVKKGDKSKKLRQGHVYRLRGVAFFVYLEGNRAPKLMSYSAKKYRAVILFTLILNIGLGVGMFIAFKVNQQTQIAEYFTQLNGSYIKNGKMKVLDSSVLNLLPQAWQVNAEVVDKTNFQALTQLVVEVVSSYSKKTVPIKVIEKSGRDQIQVETFESDNRVMAVFGENGLSFIKLDNTWFVNNRAKAVFLLKENGLKDVIAHIAARNDSSQVIDSANFPYSIFYSSGAGRYLYDDKYRYWVGSSVPGLGLIQSISRDKAIFKDGDKLRVFFIQP</sequence>
<dbReference type="RefSeq" id="WP_077752791.1">
    <property type="nucleotide sequence ID" value="NZ_CP014782.1"/>
</dbReference>
<reference evidence="2 3" key="1">
    <citation type="submission" date="2016-03" db="EMBL/GenBank/DDBJ databases">
        <title>Complete genome sequence of Shewanella psychrophila WP2, a deep sea bacterium isolated from west Pacific sediment.</title>
        <authorList>
            <person name="Xu G."/>
            <person name="Jian H."/>
        </authorList>
    </citation>
    <scope>NUCLEOTIDE SEQUENCE [LARGE SCALE GENOMIC DNA]</scope>
    <source>
        <strain evidence="2 3">WP2</strain>
    </source>
</reference>
<evidence type="ECO:0000256" key="1">
    <source>
        <dbReference type="SAM" id="Phobius"/>
    </source>
</evidence>
<name>A0A1S6HQ74_9GAMM</name>
<dbReference type="AlphaFoldDB" id="A0A1S6HQ74"/>
<dbReference type="EMBL" id="CP014782">
    <property type="protein sequence ID" value="AQS37648.1"/>
    <property type="molecule type" value="Genomic_DNA"/>
</dbReference>
<dbReference type="OrthoDB" id="6453603at2"/>
<feature type="transmembrane region" description="Helical" evidence="1">
    <location>
        <begin position="106"/>
        <end position="126"/>
    </location>
</feature>